<evidence type="ECO:0008006" key="3">
    <source>
        <dbReference type="Google" id="ProtNLM"/>
    </source>
</evidence>
<sequence length="223" mass="25154">MLQFTVEDVSEELKFWSTTVFGYVLDANPPWNVINGFLKRIWKDLQIDCISSMRNVSKTKAMASAFLMFYSKPVIIQPWTPKCCLVKKTCLGLPIWGTNCLSKLAGLIGKFFWCDTFTSNQTFLGFAKVLVEVEMNQVFPRTLSFLDELGVFQEVVVEYDWLPVECRGCKAIGTTVEQCRKNKSRMVWRPKVVAPVVDPLAGTPRPSAVTSPVEEVVVIAEVP</sequence>
<accession>A0AAW1HY00</accession>
<evidence type="ECO:0000313" key="1">
    <source>
        <dbReference type="EMBL" id="KAK9681827.1"/>
    </source>
</evidence>
<protein>
    <recommendedName>
        <fullName evidence="3">DUF4283 domain-containing protein</fullName>
    </recommendedName>
</protein>
<organism evidence="1 2">
    <name type="scientific">Saponaria officinalis</name>
    <name type="common">Common soapwort</name>
    <name type="synonym">Lychnis saponaria</name>
    <dbReference type="NCBI Taxonomy" id="3572"/>
    <lineage>
        <taxon>Eukaryota</taxon>
        <taxon>Viridiplantae</taxon>
        <taxon>Streptophyta</taxon>
        <taxon>Embryophyta</taxon>
        <taxon>Tracheophyta</taxon>
        <taxon>Spermatophyta</taxon>
        <taxon>Magnoliopsida</taxon>
        <taxon>eudicotyledons</taxon>
        <taxon>Gunneridae</taxon>
        <taxon>Pentapetalae</taxon>
        <taxon>Caryophyllales</taxon>
        <taxon>Caryophyllaceae</taxon>
        <taxon>Caryophylleae</taxon>
        <taxon>Saponaria</taxon>
    </lineage>
</organism>
<evidence type="ECO:0000313" key="2">
    <source>
        <dbReference type="Proteomes" id="UP001443914"/>
    </source>
</evidence>
<comment type="caution">
    <text evidence="1">The sequence shown here is derived from an EMBL/GenBank/DDBJ whole genome shotgun (WGS) entry which is preliminary data.</text>
</comment>
<proteinExistence type="predicted"/>
<dbReference type="AlphaFoldDB" id="A0AAW1HY00"/>
<dbReference type="InterPro" id="IPR040256">
    <property type="entry name" value="At4g02000-like"/>
</dbReference>
<dbReference type="EMBL" id="JBDFQZ010000010">
    <property type="protein sequence ID" value="KAK9681827.1"/>
    <property type="molecule type" value="Genomic_DNA"/>
</dbReference>
<reference evidence="1" key="1">
    <citation type="submission" date="2024-03" db="EMBL/GenBank/DDBJ databases">
        <title>WGS assembly of Saponaria officinalis var. Norfolk2.</title>
        <authorList>
            <person name="Jenkins J."/>
            <person name="Shu S."/>
            <person name="Grimwood J."/>
            <person name="Barry K."/>
            <person name="Goodstein D."/>
            <person name="Schmutz J."/>
            <person name="Leebens-Mack J."/>
            <person name="Osbourn A."/>
        </authorList>
    </citation>
    <scope>NUCLEOTIDE SEQUENCE [LARGE SCALE GENOMIC DNA]</scope>
    <source>
        <strain evidence="1">JIC</strain>
    </source>
</reference>
<keyword evidence="2" id="KW-1185">Reference proteome</keyword>
<dbReference type="PANTHER" id="PTHR31286:SF165">
    <property type="entry name" value="DUF4283 DOMAIN-CONTAINING PROTEIN"/>
    <property type="match status" value="1"/>
</dbReference>
<dbReference type="Proteomes" id="UP001443914">
    <property type="component" value="Unassembled WGS sequence"/>
</dbReference>
<name>A0AAW1HY00_SAPOF</name>
<gene>
    <name evidence="1" type="ORF">RND81_10G030300</name>
</gene>
<dbReference type="PANTHER" id="PTHR31286">
    <property type="entry name" value="GLYCINE-RICH CELL WALL STRUCTURAL PROTEIN 1.8-LIKE"/>
    <property type="match status" value="1"/>
</dbReference>